<dbReference type="RefSeq" id="WP_214171544.1">
    <property type="nucleotide sequence ID" value="NZ_JAHCVJ010000004.1"/>
</dbReference>
<dbReference type="Proteomes" id="UP000811899">
    <property type="component" value="Unassembled WGS sequence"/>
</dbReference>
<evidence type="ECO:0000256" key="2">
    <source>
        <dbReference type="SAM" id="SignalP"/>
    </source>
</evidence>
<keyword evidence="1" id="KW-0472">Membrane</keyword>
<keyword evidence="2" id="KW-0732">Signal</keyword>
<feature type="signal peptide" evidence="2">
    <location>
        <begin position="1"/>
        <end position="18"/>
    </location>
</feature>
<evidence type="ECO:0000313" key="4">
    <source>
        <dbReference type="Proteomes" id="UP000811899"/>
    </source>
</evidence>
<gene>
    <name evidence="3" type="ORF">KI809_10655</name>
</gene>
<keyword evidence="4" id="KW-1185">Reference proteome</keyword>
<evidence type="ECO:0000256" key="1">
    <source>
        <dbReference type="SAM" id="Phobius"/>
    </source>
</evidence>
<evidence type="ECO:0000313" key="3">
    <source>
        <dbReference type="EMBL" id="MBT0664760.1"/>
    </source>
</evidence>
<reference evidence="3 4" key="1">
    <citation type="submission" date="2021-05" db="EMBL/GenBank/DDBJ databases">
        <title>The draft genome of Geobacter pelophilus DSM 12255.</title>
        <authorList>
            <person name="Xu Z."/>
            <person name="Masuda Y."/>
            <person name="Itoh H."/>
            <person name="Senoo K."/>
        </authorList>
    </citation>
    <scope>NUCLEOTIDE SEQUENCE [LARGE SCALE GENOMIC DNA]</scope>
    <source>
        <strain evidence="3 4">DSM 12255</strain>
    </source>
</reference>
<dbReference type="EMBL" id="JAHCVJ010000004">
    <property type="protein sequence ID" value="MBT0664760.1"/>
    <property type="molecule type" value="Genomic_DNA"/>
</dbReference>
<organism evidence="3 4">
    <name type="scientific">Geoanaerobacter pelophilus</name>
    <dbReference type="NCBI Taxonomy" id="60036"/>
    <lineage>
        <taxon>Bacteria</taxon>
        <taxon>Pseudomonadati</taxon>
        <taxon>Thermodesulfobacteriota</taxon>
        <taxon>Desulfuromonadia</taxon>
        <taxon>Geobacterales</taxon>
        <taxon>Geobacteraceae</taxon>
        <taxon>Geoanaerobacter</taxon>
    </lineage>
</organism>
<dbReference type="AlphaFoldDB" id="A0AAW4L5F5"/>
<feature type="transmembrane region" description="Helical" evidence="1">
    <location>
        <begin position="295"/>
        <end position="316"/>
    </location>
</feature>
<protein>
    <submittedName>
        <fullName evidence="3">Uncharacterized protein</fullName>
    </submittedName>
</protein>
<name>A0AAW4L5F5_9BACT</name>
<comment type="caution">
    <text evidence="3">The sequence shown here is derived from an EMBL/GenBank/DDBJ whole genome shotgun (WGS) entry which is preliminary data.</text>
</comment>
<keyword evidence="1" id="KW-0812">Transmembrane</keyword>
<accession>A0AAW4L5F5</accession>
<keyword evidence="1" id="KW-1133">Transmembrane helix</keyword>
<feature type="chain" id="PRO_5043408579" evidence="2">
    <location>
        <begin position="19"/>
        <end position="355"/>
    </location>
</feature>
<proteinExistence type="predicted"/>
<sequence length="355" mass="36994">MIRILLAILLLIPAIAAAEVVGVTVTGPSQQLIVTKQSSTVTAETVTVNASINLIGTEIITVAVPGPQGRPGDGGSGSGGGVTVHNNLSGRDAANAHPATAISGLSTVARTGNYADLTNKPAIPEAQVNSDWTASSGLAQILNKPAIPSTATEIAYNGSTVAAALDQILNPISITSFTLDGGSNITREIGSSYTITTGLVWVTNKSATSQTVNSVARTSPYLPSPSTISTNQTYNLLVSDGQTTANSSRTVTFTHYRYWGVSSAAVIDDAGIIALSKEFGTSRGQNRTFAPVDQYIYIAYLATAGAAATITVNGFLDDSWQMVQRQYINASGYSAEFRIYRSAYRLTGTYVVVVS</sequence>